<evidence type="ECO:0000256" key="5">
    <source>
        <dbReference type="SAM" id="MobiDB-lite"/>
    </source>
</evidence>
<dbReference type="PANTHER" id="PTHR21324">
    <property type="entry name" value="FASTING-INDUCIBLE INTEGRAL MEMBRANE PROTEIN TM6P1-RELATED"/>
    <property type="match status" value="1"/>
</dbReference>
<dbReference type="InterPro" id="IPR019402">
    <property type="entry name" value="CWH43_N"/>
</dbReference>
<protein>
    <recommendedName>
        <fullName evidence="7">CWH43-like N-terminal domain-containing protein</fullName>
    </recommendedName>
</protein>
<evidence type="ECO:0000256" key="2">
    <source>
        <dbReference type="ARBA" id="ARBA00022692"/>
    </source>
</evidence>
<comment type="caution">
    <text evidence="8">The sequence shown here is derived from an EMBL/GenBank/DDBJ whole genome shotgun (WGS) entry which is preliminary data.</text>
</comment>
<dbReference type="VEuPathDB" id="FungiDB:BTJ68_10981"/>
<keyword evidence="2 6" id="KW-0812">Transmembrane</keyword>
<evidence type="ECO:0000313" key="8">
    <source>
        <dbReference type="EMBL" id="RMY57832.1"/>
    </source>
</evidence>
<sequence>MPHPLEKLVQRAPICGQHPFPTMFGISYWFLPAFSGCVWLGTLLGMLGGWVANGEPQYPWMDGQTIAFISHVGATYWGKPLFIAGSATAQVAFVLSFISERWLRHRGRLTHNYTTAEKALSVCASVFAIIGACGLILLTIFDTRRYPPVHEAMLAVFIAGYIISAIFICAEYQRLGIFYREYRILRASFWIKLTFIIVEIALAIAFGVTQYRTADNSAAIIEWIIALMYIFYTWSFIIDFLPATRTKHKDHRFPPVRAADDEMAMNTQHQGSMTNGPVYSSGGHYGDTESHGSQQPMQQGERAGPSQNF</sequence>
<gene>
    <name evidence="8" type="ORF">D0863_12488</name>
</gene>
<feature type="domain" description="CWH43-like N-terminal" evidence="7">
    <location>
        <begin position="28"/>
        <end position="241"/>
    </location>
</feature>
<proteinExistence type="predicted"/>
<comment type="subcellular location">
    <subcellularLocation>
        <location evidence="1">Endomembrane system</location>
        <topology evidence="1">Multi-pass membrane protein</topology>
    </subcellularLocation>
</comment>
<name>A0A3M7D0Q8_HORWE</name>
<dbReference type="Proteomes" id="UP000269276">
    <property type="component" value="Unassembled WGS sequence"/>
</dbReference>
<feature type="transmembrane region" description="Helical" evidence="6">
    <location>
        <begin position="184"/>
        <end position="208"/>
    </location>
</feature>
<dbReference type="GO" id="GO:0012505">
    <property type="term" value="C:endomembrane system"/>
    <property type="evidence" value="ECO:0007669"/>
    <property type="project" value="UniProtKB-SubCell"/>
</dbReference>
<evidence type="ECO:0000256" key="6">
    <source>
        <dbReference type="SAM" id="Phobius"/>
    </source>
</evidence>
<organism evidence="8 9">
    <name type="scientific">Hortaea werneckii</name>
    <name type="common">Black yeast</name>
    <name type="synonym">Cladosporium werneckii</name>
    <dbReference type="NCBI Taxonomy" id="91943"/>
    <lineage>
        <taxon>Eukaryota</taxon>
        <taxon>Fungi</taxon>
        <taxon>Dikarya</taxon>
        <taxon>Ascomycota</taxon>
        <taxon>Pezizomycotina</taxon>
        <taxon>Dothideomycetes</taxon>
        <taxon>Dothideomycetidae</taxon>
        <taxon>Mycosphaerellales</taxon>
        <taxon>Teratosphaeriaceae</taxon>
        <taxon>Hortaea</taxon>
    </lineage>
</organism>
<feature type="transmembrane region" description="Helical" evidence="6">
    <location>
        <begin position="28"/>
        <end position="52"/>
    </location>
</feature>
<evidence type="ECO:0000256" key="1">
    <source>
        <dbReference type="ARBA" id="ARBA00004127"/>
    </source>
</evidence>
<dbReference type="InterPro" id="IPR050911">
    <property type="entry name" value="DRAM/TMEM150_Autophagy_Mod"/>
</dbReference>
<accession>A0A3M7D0Q8</accession>
<feature type="transmembrane region" description="Helical" evidence="6">
    <location>
        <begin position="153"/>
        <end position="172"/>
    </location>
</feature>
<feature type="transmembrane region" description="Helical" evidence="6">
    <location>
        <begin position="220"/>
        <end position="242"/>
    </location>
</feature>
<keyword evidence="4 6" id="KW-0472">Membrane</keyword>
<dbReference type="AlphaFoldDB" id="A0A3M7D0Q8"/>
<evidence type="ECO:0000259" key="7">
    <source>
        <dbReference type="Pfam" id="PF10277"/>
    </source>
</evidence>
<evidence type="ECO:0000256" key="3">
    <source>
        <dbReference type="ARBA" id="ARBA00022989"/>
    </source>
</evidence>
<feature type="transmembrane region" description="Helical" evidence="6">
    <location>
        <begin position="81"/>
        <end position="98"/>
    </location>
</feature>
<dbReference type="GO" id="GO:0005886">
    <property type="term" value="C:plasma membrane"/>
    <property type="evidence" value="ECO:0007669"/>
    <property type="project" value="TreeGrafter"/>
</dbReference>
<evidence type="ECO:0000313" key="9">
    <source>
        <dbReference type="Proteomes" id="UP000269276"/>
    </source>
</evidence>
<reference evidence="8 9" key="1">
    <citation type="journal article" date="2018" name="BMC Genomics">
        <title>Genomic evidence for intraspecific hybridization in a clonal and extremely halotolerant yeast.</title>
        <authorList>
            <person name="Gostincar C."/>
            <person name="Stajich J.E."/>
            <person name="Zupancic J."/>
            <person name="Zalar P."/>
            <person name="Gunde-Cimerman N."/>
        </authorList>
    </citation>
    <scope>NUCLEOTIDE SEQUENCE [LARGE SCALE GENOMIC DNA]</scope>
    <source>
        <strain evidence="8 9">EXF-2682</strain>
    </source>
</reference>
<feature type="region of interest" description="Disordered" evidence="5">
    <location>
        <begin position="270"/>
        <end position="309"/>
    </location>
</feature>
<dbReference type="OrthoDB" id="10032492at2759"/>
<feature type="transmembrane region" description="Helical" evidence="6">
    <location>
        <begin position="119"/>
        <end position="141"/>
    </location>
</feature>
<dbReference type="Pfam" id="PF10277">
    <property type="entry name" value="Frag1"/>
    <property type="match status" value="1"/>
</dbReference>
<dbReference type="PANTHER" id="PTHR21324:SF2">
    <property type="entry name" value="EG:22E5.9 PROTEIN"/>
    <property type="match status" value="1"/>
</dbReference>
<dbReference type="EMBL" id="QWIP01000645">
    <property type="protein sequence ID" value="RMY57832.1"/>
    <property type="molecule type" value="Genomic_DNA"/>
</dbReference>
<keyword evidence="3 6" id="KW-1133">Transmembrane helix</keyword>
<evidence type="ECO:0000256" key="4">
    <source>
        <dbReference type="ARBA" id="ARBA00023136"/>
    </source>
</evidence>